<evidence type="ECO:0000313" key="2">
    <source>
        <dbReference type="EMBL" id="KJY77541.1"/>
    </source>
</evidence>
<comment type="caution">
    <text evidence="2">The sequence shown here is derived from an EMBL/GenBank/DDBJ whole genome shotgun (WGS) entry which is preliminary data.</text>
</comment>
<dbReference type="SUPFAM" id="SSF52317">
    <property type="entry name" value="Class I glutamine amidotransferase-like"/>
    <property type="match status" value="1"/>
</dbReference>
<dbReference type="Pfam" id="PF07722">
    <property type="entry name" value="Peptidase_C26"/>
    <property type="match status" value="1"/>
</dbReference>
<organism evidence="2">
    <name type="scientific">Vibrio coralliilyticus</name>
    <dbReference type="NCBI Taxonomy" id="190893"/>
    <lineage>
        <taxon>Bacteria</taxon>
        <taxon>Pseudomonadati</taxon>
        <taxon>Pseudomonadota</taxon>
        <taxon>Gammaproteobacteria</taxon>
        <taxon>Vibrionales</taxon>
        <taxon>Vibrionaceae</taxon>
        <taxon>Vibrio</taxon>
    </lineage>
</organism>
<proteinExistence type="predicted"/>
<dbReference type="Gene3D" id="3.40.50.880">
    <property type="match status" value="1"/>
</dbReference>
<feature type="region of interest" description="Disordered" evidence="1">
    <location>
        <begin position="86"/>
        <end position="121"/>
    </location>
</feature>
<name>A0A837GDE1_9VIBR</name>
<feature type="compositionally biased region" description="Basic and acidic residues" evidence="1">
    <location>
        <begin position="95"/>
        <end position="105"/>
    </location>
</feature>
<accession>A0A837GDE1</accession>
<reference evidence="2" key="1">
    <citation type="journal article" date="2015" name="BMC Genomics">
        <title>Genome mining reveals unlocked bioactive potential of marine Gram-negative bacteria.</title>
        <authorList>
            <person name="Machado H."/>
            <person name="Sonnenschein E.C."/>
            <person name="Melchiorsen J."/>
            <person name="Gram L."/>
        </authorList>
    </citation>
    <scope>NUCLEOTIDE SEQUENCE</scope>
    <source>
        <strain evidence="2">S2052</strain>
    </source>
</reference>
<sequence>MKVKIGVTFRTDNRGKAHSDYDCVAINSINLLKNDKGDPLFPFTVEAVTLPKGVSGSETPIHDASWTDLDGIDMLYIPGGPFANDTQVATSEESSTDHLKEKDFNRVNPSPTKASDIRKHKEHQFRTQFELKMIGYARQRGIPILAVCAGSWRLLEAYGGKVRTMELNERAVHHNPKNPWSISHAVKLLGGKMLTQLMHKKGVSPSDLAKVNSTHWAVAVTRDHLLESPDSGTTEASRHLEISAVCQDTKTVEAFESLYGTPVLGIQWHPESYLPTMPGLPDTPTDEAYQTAMKSQAIFSFMVWAAYVRQKGVQSVADEVRKEHAAYQHLKTAKGLYTNKDFDNGRTAIKQAEIALRPDTWTPRMKRLHQDLLKLMEAPN</sequence>
<protein>
    <submittedName>
        <fullName evidence="2">Uncharacterized protein</fullName>
    </submittedName>
</protein>
<dbReference type="RefSeq" id="WP_045984613.1">
    <property type="nucleotide sequence ID" value="NZ_CP063051.1"/>
</dbReference>
<gene>
    <name evidence="2" type="ORF">TW71_00470</name>
</gene>
<dbReference type="EMBL" id="JXXR01000001">
    <property type="protein sequence ID" value="KJY77541.1"/>
    <property type="molecule type" value="Genomic_DNA"/>
</dbReference>
<dbReference type="AlphaFoldDB" id="A0A837GDE1"/>
<evidence type="ECO:0000256" key="1">
    <source>
        <dbReference type="SAM" id="MobiDB-lite"/>
    </source>
</evidence>
<dbReference type="InterPro" id="IPR029062">
    <property type="entry name" value="Class_I_gatase-like"/>
</dbReference>
<dbReference type="PROSITE" id="PS51273">
    <property type="entry name" value="GATASE_TYPE_1"/>
    <property type="match status" value="1"/>
</dbReference>
<dbReference type="GO" id="GO:0016787">
    <property type="term" value="F:hydrolase activity"/>
    <property type="evidence" value="ECO:0007669"/>
    <property type="project" value="InterPro"/>
</dbReference>
<dbReference type="InterPro" id="IPR011697">
    <property type="entry name" value="Peptidase_C26"/>
</dbReference>